<name>A0A4C1WUL2_EUMVA</name>
<organism evidence="2 3">
    <name type="scientific">Eumeta variegata</name>
    <name type="common">Bagworm moth</name>
    <name type="synonym">Eumeta japonica</name>
    <dbReference type="NCBI Taxonomy" id="151549"/>
    <lineage>
        <taxon>Eukaryota</taxon>
        <taxon>Metazoa</taxon>
        <taxon>Ecdysozoa</taxon>
        <taxon>Arthropoda</taxon>
        <taxon>Hexapoda</taxon>
        <taxon>Insecta</taxon>
        <taxon>Pterygota</taxon>
        <taxon>Neoptera</taxon>
        <taxon>Endopterygota</taxon>
        <taxon>Lepidoptera</taxon>
        <taxon>Glossata</taxon>
        <taxon>Ditrysia</taxon>
        <taxon>Tineoidea</taxon>
        <taxon>Psychidae</taxon>
        <taxon>Oiketicinae</taxon>
        <taxon>Eumeta</taxon>
    </lineage>
</organism>
<gene>
    <name evidence="2" type="ORF">EVAR_42545_1</name>
</gene>
<reference evidence="2 3" key="1">
    <citation type="journal article" date="2019" name="Commun. Biol.">
        <title>The bagworm genome reveals a unique fibroin gene that provides high tensile strength.</title>
        <authorList>
            <person name="Kono N."/>
            <person name="Nakamura H."/>
            <person name="Ohtoshi R."/>
            <person name="Tomita M."/>
            <person name="Numata K."/>
            <person name="Arakawa K."/>
        </authorList>
    </citation>
    <scope>NUCLEOTIDE SEQUENCE [LARGE SCALE GENOMIC DNA]</scope>
</reference>
<keyword evidence="3" id="KW-1185">Reference proteome</keyword>
<protein>
    <submittedName>
        <fullName evidence="2">Uncharacterized protein</fullName>
    </submittedName>
</protein>
<comment type="caution">
    <text evidence="2">The sequence shown here is derived from an EMBL/GenBank/DDBJ whole genome shotgun (WGS) entry which is preliminary data.</text>
</comment>
<accession>A0A4C1WUL2</accession>
<dbReference type="Proteomes" id="UP000299102">
    <property type="component" value="Unassembled WGS sequence"/>
</dbReference>
<evidence type="ECO:0000313" key="3">
    <source>
        <dbReference type="Proteomes" id="UP000299102"/>
    </source>
</evidence>
<sequence length="140" mass="16277">MYGLNDHATEALTSRYLFILNRRAWILRPSKLAHSGSGATNHRHQRGDEKARDRQKEVYPFYERGTIQRLTTSSSICPSERYHQNQRIFFPKETHLLSGSTSLRLRFDFRSGTAFAVVIAEYHGPLFSPYVFCFTLYLCP</sequence>
<dbReference type="EMBL" id="BGZK01000634">
    <property type="protein sequence ID" value="GBP53827.1"/>
    <property type="molecule type" value="Genomic_DNA"/>
</dbReference>
<feature type="region of interest" description="Disordered" evidence="1">
    <location>
        <begin position="33"/>
        <end position="54"/>
    </location>
</feature>
<evidence type="ECO:0000313" key="2">
    <source>
        <dbReference type="EMBL" id="GBP53827.1"/>
    </source>
</evidence>
<proteinExistence type="predicted"/>
<dbReference type="AlphaFoldDB" id="A0A4C1WUL2"/>
<evidence type="ECO:0000256" key="1">
    <source>
        <dbReference type="SAM" id="MobiDB-lite"/>
    </source>
</evidence>